<reference evidence="2 4" key="2">
    <citation type="submission" date="2018-06" db="EMBL/GenBank/DDBJ databases">
        <authorList>
            <consortium name="Pathogen Informatics"/>
            <person name="Doyle S."/>
        </authorList>
    </citation>
    <scope>NUCLEOTIDE SEQUENCE [LARGE SCALE GENOMIC DNA]</scope>
    <source>
        <strain evidence="2 4">NCTC13832</strain>
    </source>
</reference>
<name>A0A0D6XTD0_9STAP</name>
<dbReference type="AlphaFoldDB" id="A0A0D6XTD0"/>
<dbReference type="OrthoDB" id="4457835at2"/>
<evidence type="ECO:0000313" key="1">
    <source>
        <dbReference type="EMBL" id="KIX91471.1"/>
    </source>
</evidence>
<gene>
    <name evidence="2" type="ORF">NCTC13832_00719</name>
    <name evidence="1" type="ORF">TP70_02350</name>
</gene>
<accession>A0A0D6XTD0</accession>
<dbReference type="EMBL" id="JXWY01000013">
    <property type="protein sequence ID" value="KIX91471.1"/>
    <property type="molecule type" value="Genomic_DNA"/>
</dbReference>
<sequence length="127" mass="14466">MGNRITRGLQQYKQKVLNDVKRGVAETTVLLHAESSSRAPVDTGALKNSIDMSVSGFHGRVSVGSSYALYLEFGTGIYATKGSRAKKIPWSYFKDGKWYRTYGMVAQPFWYPSIDEARRYFKSYFNR</sequence>
<evidence type="ECO:0000313" key="3">
    <source>
        <dbReference type="Proteomes" id="UP000032366"/>
    </source>
</evidence>
<organism evidence="2 4">
    <name type="scientific">Staphylococcus microti</name>
    <dbReference type="NCBI Taxonomy" id="569857"/>
    <lineage>
        <taxon>Bacteria</taxon>
        <taxon>Bacillati</taxon>
        <taxon>Bacillota</taxon>
        <taxon>Bacilli</taxon>
        <taxon>Bacillales</taxon>
        <taxon>Staphylococcaceae</taxon>
        <taxon>Staphylococcus</taxon>
    </lineage>
</organism>
<evidence type="ECO:0000313" key="4">
    <source>
        <dbReference type="Proteomes" id="UP000254100"/>
    </source>
</evidence>
<dbReference type="RefSeq" id="WP_044359060.1">
    <property type="nucleotide sequence ID" value="NZ_JXWY01000013.1"/>
</dbReference>
<dbReference type="Proteomes" id="UP000032366">
    <property type="component" value="Unassembled WGS sequence"/>
</dbReference>
<evidence type="ECO:0000313" key="2">
    <source>
        <dbReference type="EMBL" id="SUM57054.1"/>
    </source>
</evidence>
<proteinExistence type="predicted"/>
<reference evidence="1 3" key="1">
    <citation type="submission" date="2015-01" db="EMBL/GenBank/DDBJ databases">
        <authorList>
            <person name="Guo J."/>
        </authorList>
    </citation>
    <scope>NUCLEOTIDE SEQUENCE [LARGE SCALE GENOMIC DNA]</scope>
    <source>
        <strain evidence="1 3">DSM 22147</strain>
    </source>
</reference>
<dbReference type="Proteomes" id="UP000254100">
    <property type="component" value="Unassembled WGS sequence"/>
</dbReference>
<protein>
    <submittedName>
        <fullName evidence="2">HK97 family phage protein</fullName>
    </submittedName>
</protein>
<keyword evidence="3" id="KW-1185">Reference proteome</keyword>
<dbReference type="STRING" id="569857.TP70_02350"/>
<dbReference type="InterPro" id="IPR010064">
    <property type="entry name" value="HK97-gp10_tail"/>
</dbReference>
<dbReference type="Pfam" id="PF04883">
    <property type="entry name" value="HK97-gp10_like"/>
    <property type="match status" value="1"/>
</dbReference>
<dbReference type="EMBL" id="UHDT01000001">
    <property type="protein sequence ID" value="SUM57054.1"/>
    <property type="molecule type" value="Genomic_DNA"/>
</dbReference>